<dbReference type="PANTHER" id="PTHR43591:SF24">
    <property type="entry name" value="2-METHOXY-6-POLYPRENYL-1,4-BENZOQUINOL METHYLASE, MITOCHONDRIAL"/>
    <property type="match status" value="1"/>
</dbReference>
<dbReference type="RefSeq" id="WP_250987490.1">
    <property type="nucleotide sequence ID" value="NZ_QFDM01000002.1"/>
</dbReference>
<feature type="domain" description="Methyltransferase type 11" evidence="1">
    <location>
        <begin position="47"/>
        <end position="139"/>
    </location>
</feature>
<dbReference type="SUPFAM" id="SSF53335">
    <property type="entry name" value="S-adenosyl-L-methionine-dependent methyltransferases"/>
    <property type="match status" value="1"/>
</dbReference>
<dbReference type="Pfam" id="PF08241">
    <property type="entry name" value="Methyltransf_11"/>
    <property type="match status" value="1"/>
</dbReference>
<dbReference type="InterPro" id="IPR013216">
    <property type="entry name" value="Methyltransf_11"/>
</dbReference>
<dbReference type="Proteomes" id="UP001523230">
    <property type="component" value="Unassembled WGS sequence"/>
</dbReference>
<evidence type="ECO:0000259" key="1">
    <source>
        <dbReference type="Pfam" id="PF08241"/>
    </source>
</evidence>
<organism evidence="2 3">
    <name type="scientific">Methanoculleus oceani</name>
    <dbReference type="NCBI Taxonomy" id="2184756"/>
    <lineage>
        <taxon>Archaea</taxon>
        <taxon>Methanobacteriati</taxon>
        <taxon>Methanobacteriota</taxon>
        <taxon>Stenosarchaea group</taxon>
        <taxon>Methanomicrobia</taxon>
        <taxon>Methanomicrobiales</taxon>
        <taxon>Methanomicrobiaceae</taxon>
        <taxon>Methanoculleus</taxon>
    </lineage>
</organism>
<name>A0ABD4TFE6_9EURY</name>
<evidence type="ECO:0000313" key="3">
    <source>
        <dbReference type="Proteomes" id="UP001523230"/>
    </source>
</evidence>
<dbReference type="CDD" id="cd02440">
    <property type="entry name" value="AdoMet_MTases"/>
    <property type="match status" value="1"/>
</dbReference>
<dbReference type="EMBL" id="QFDM01000002">
    <property type="protein sequence ID" value="MCM2466228.1"/>
    <property type="molecule type" value="Genomic_DNA"/>
</dbReference>
<reference evidence="2 3" key="1">
    <citation type="submission" date="2018-05" db="EMBL/GenBank/DDBJ databases">
        <title>Isolation and characterization of genus Methanoculleus species and their viruses from deep sea marine sediment offshore southwestern Taiwan.</title>
        <authorList>
            <person name="Wei W.-H."/>
            <person name="Chen W.-C."/>
            <person name="Lai M.-C."/>
            <person name="Chen S.-C."/>
        </authorList>
    </citation>
    <scope>NUCLEOTIDE SEQUENCE [LARGE SCALE GENOMIC DNA]</scope>
    <source>
        <strain evidence="2 3">CWC-02</strain>
    </source>
</reference>
<dbReference type="PANTHER" id="PTHR43591">
    <property type="entry name" value="METHYLTRANSFERASE"/>
    <property type="match status" value="1"/>
</dbReference>
<accession>A0ABD4TFE6</accession>
<protein>
    <recommendedName>
        <fullName evidence="1">Methyltransferase type 11 domain-containing protein</fullName>
    </recommendedName>
</protein>
<keyword evidence="3" id="KW-1185">Reference proteome</keyword>
<comment type="caution">
    <text evidence="2">The sequence shown here is derived from an EMBL/GenBank/DDBJ whole genome shotgun (WGS) entry which is preliminary data.</text>
</comment>
<proteinExistence type="predicted"/>
<dbReference type="InterPro" id="IPR029063">
    <property type="entry name" value="SAM-dependent_MTases_sf"/>
</dbReference>
<evidence type="ECO:0000313" key="2">
    <source>
        <dbReference type="EMBL" id="MCM2466228.1"/>
    </source>
</evidence>
<gene>
    <name evidence="2" type="ORF">DIC75_07860</name>
</gene>
<dbReference type="Gene3D" id="3.40.50.150">
    <property type="entry name" value="Vaccinia Virus protein VP39"/>
    <property type="match status" value="1"/>
</dbReference>
<sequence length="212" mass="23266">MVKDKVEFWSRTSPTYDASVDTTLGGNTRPLINELLKEEENLGAVVEFGCGTGYFTRTLAERAQSVVATDFSDDMLRIAEEHVKGCNNVRFRNVDCQNTPFADASFDTVFSGFVIPCVDDKSQALRESYRILKPGGKLITANPNILLLPRIGQATFLLRALIAWRGHLPPVSFCSVQDLIEGTGFTLEGLHVVRDPAVASSAPVEYAILVKP</sequence>
<dbReference type="AlphaFoldDB" id="A0ABD4TFE6"/>